<dbReference type="GO" id="GO:0004519">
    <property type="term" value="F:endonuclease activity"/>
    <property type="evidence" value="ECO:0007669"/>
    <property type="project" value="UniProtKB-KW"/>
</dbReference>
<reference evidence="7" key="1">
    <citation type="submission" date="2015-09" db="EMBL/GenBank/DDBJ databases">
        <authorList>
            <consortium name="Pathogen Informatics"/>
        </authorList>
    </citation>
    <scope>NUCLEOTIDE SEQUENCE [LARGE SCALE GENOMIC DNA]</scope>
    <source>
        <strain evidence="7">Lake Konstanz</strain>
    </source>
</reference>
<dbReference type="AlphaFoldDB" id="A0A0S4IY10"/>
<feature type="domain" description="TNase-like" evidence="5">
    <location>
        <begin position="52"/>
        <end position="195"/>
    </location>
</feature>
<evidence type="ECO:0000259" key="5">
    <source>
        <dbReference type="PROSITE" id="PS50830"/>
    </source>
</evidence>
<accession>A0A0S4IY10</accession>
<dbReference type="SUPFAM" id="SSF50199">
    <property type="entry name" value="Staphylococcal nuclease"/>
    <property type="match status" value="1"/>
</dbReference>
<evidence type="ECO:0000256" key="2">
    <source>
        <dbReference type="ARBA" id="ARBA00022759"/>
    </source>
</evidence>
<keyword evidence="3" id="KW-0378">Hydrolase</keyword>
<feature type="compositionally biased region" description="Polar residues" evidence="4">
    <location>
        <begin position="23"/>
        <end position="33"/>
    </location>
</feature>
<evidence type="ECO:0000256" key="4">
    <source>
        <dbReference type="SAM" id="MobiDB-lite"/>
    </source>
</evidence>
<feature type="region of interest" description="Disordered" evidence="4">
    <location>
        <begin position="1"/>
        <end position="33"/>
    </location>
</feature>
<evidence type="ECO:0000256" key="1">
    <source>
        <dbReference type="ARBA" id="ARBA00022722"/>
    </source>
</evidence>
<proteinExistence type="predicted"/>
<dbReference type="Pfam" id="PF00565">
    <property type="entry name" value="SNase"/>
    <property type="match status" value="1"/>
</dbReference>
<dbReference type="OrthoDB" id="430293at2759"/>
<name>A0A0S4IY10_BODSA</name>
<gene>
    <name evidence="6" type="ORF">BSAL_04195</name>
</gene>
<dbReference type="InterPro" id="IPR016071">
    <property type="entry name" value="Staphylococal_nuclease_OB-fold"/>
</dbReference>
<dbReference type="PANTHER" id="PTHR12302">
    <property type="entry name" value="EBNA2 BINDING PROTEIN P100"/>
    <property type="match status" value="1"/>
</dbReference>
<feature type="compositionally biased region" description="Basic and acidic residues" evidence="4">
    <location>
        <begin position="7"/>
        <end position="22"/>
    </location>
</feature>
<dbReference type="OMA" id="LTIREHN"/>
<dbReference type="PROSITE" id="PS50830">
    <property type="entry name" value="TNASE_3"/>
    <property type="match status" value="1"/>
</dbReference>
<dbReference type="SMART" id="SM00318">
    <property type="entry name" value="SNc"/>
    <property type="match status" value="1"/>
</dbReference>
<organism evidence="6 7">
    <name type="scientific">Bodo saltans</name>
    <name type="common">Flagellated protozoan</name>
    <dbReference type="NCBI Taxonomy" id="75058"/>
    <lineage>
        <taxon>Eukaryota</taxon>
        <taxon>Discoba</taxon>
        <taxon>Euglenozoa</taxon>
        <taxon>Kinetoplastea</taxon>
        <taxon>Metakinetoplastina</taxon>
        <taxon>Eubodonida</taxon>
        <taxon>Bodonidae</taxon>
        <taxon>Bodo</taxon>
    </lineage>
</organism>
<keyword evidence="7" id="KW-1185">Reference proteome</keyword>
<dbReference type="EMBL" id="CYKH01000459">
    <property type="protein sequence ID" value="CUF95250.1"/>
    <property type="molecule type" value="Genomic_DNA"/>
</dbReference>
<dbReference type="Gene3D" id="2.40.50.90">
    <property type="match status" value="1"/>
</dbReference>
<dbReference type="InterPro" id="IPR035437">
    <property type="entry name" value="SNase_OB-fold_sf"/>
</dbReference>
<evidence type="ECO:0000256" key="3">
    <source>
        <dbReference type="ARBA" id="ARBA00022801"/>
    </source>
</evidence>
<sequence length="244" mass="26808">MGCRNSKAADTKENHESQDHQQSRSAATPSLTTKAFTSVPPATSQPYILCAVYDGDTIRVRRPQEPKGREHELRLRFLGIDTPELKEQEPFALEAKNHLLELLTGSIHPPKGEIGATVFITPPATGSAVDKYDRMLGIVYVAHEGSMVCVNESLLRKGLARLYEPTPNQLAPDVHRAFEDAQKDARKHKRAIWSLTDEKATVYTTTNGKAYHLKDCEHLRGGGRAGTVGSALDRGLAACRTCHA</sequence>
<keyword evidence="2" id="KW-0255">Endonuclease</keyword>
<protein>
    <recommendedName>
        <fullName evidence="5">TNase-like domain-containing protein</fullName>
    </recommendedName>
</protein>
<dbReference type="PANTHER" id="PTHR12302:SF3">
    <property type="entry name" value="SERINE_THREONINE-PROTEIN KINASE 31"/>
    <property type="match status" value="1"/>
</dbReference>
<evidence type="ECO:0000313" key="7">
    <source>
        <dbReference type="Proteomes" id="UP000051952"/>
    </source>
</evidence>
<dbReference type="GO" id="GO:0016787">
    <property type="term" value="F:hydrolase activity"/>
    <property type="evidence" value="ECO:0007669"/>
    <property type="project" value="UniProtKB-KW"/>
</dbReference>
<dbReference type="VEuPathDB" id="TriTrypDB:BSAL_04195"/>
<dbReference type="Proteomes" id="UP000051952">
    <property type="component" value="Unassembled WGS sequence"/>
</dbReference>
<dbReference type="GO" id="GO:0005737">
    <property type="term" value="C:cytoplasm"/>
    <property type="evidence" value="ECO:0007669"/>
    <property type="project" value="TreeGrafter"/>
</dbReference>
<evidence type="ECO:0000313" key="6">
    <source>
        <dbReference type="EMBL" id="CUF95250.1"/>
    </source>
</evidence>
<keyword evidence="1" id="KW-0540">Nuclease</keyword>